<dbReference type="AlphaFoldDB" id="A0A2U1CWE8"/>
<evidence type="ECO:0000313" key="2">
    <source>
        <dbReference type="EMBL" id="PVY75968.1"/>
    </source>
</evidence>
<comment type="caution">
    <text evidence="2">The sequence shown here is derived from an EMBL/GenBank/DDBJ whole genome shotgun (WGS) entry which is preliminary data.</text>
</comment>
<accession>A0A2U1CWE8</accession>
<evidence type="ECO:0000313" key="3">
    <source>
        <dbReference type="Proteomes" id="UP000245887"/>
    </source>
</evidence>
<dbReference type="RefSeq" id="WP_116919362.1">
    <property type="nucleotide sequence ID" value="NZ_QEKQ01000006.1"/>
</dbReference>
<sequence length="222" mass="24494">MDTNADFSQPALVHAEQEPWVASPMPGVERRILDRLGGEVARATSIVRYAPKSAFSPHTHGGGEEFVVLEGTFEDEYGQFPAGTYVRNPPTSRHTPGSTEGCTIFVKLWQFDPDDRLQFHIDMRANLQATDSGLSEALLHESVGERVTYTEAEPNSRVTLPPSNGIEILVLSGSLIGETQTLERYSWLRLPPGEGYQGTAGESGARFWMKTGHLDKVQRPPE</sequence>
<dbReference type="Proteomes" id="UP000245887">
    <property type="component" value="Unassembled WGS sequence"/>
</dbReference>
<dbReference type="SUPFAM" id="SSF51182">
    <property type="entry name" value="RmlC-like cupins"/>
    <property type="match status" value="2"/>
</dbReference>
<name>A0A2U1CWE8_9GAMM</name>
<dbReference type="Gene3D" id="2.60.120.10">
    <property type="entry name" value="Jelly Rolls"/>
    <property type="match status" value="1"/>
</dbReference>
<dbReference type="EMBL" id="QEKQ01000006">
    <property type="protein sequence ID" value="PVY75968.1"/>
    <property type="molecule type" value="Genomic_DNA"/>
</dbReference>
<dbReference type="CDD" id="cd20303">
    <property type="entry name" value="cupin_ChrR_1"/>
    <property type="match status" value="1"/>
</dbReference>
<gene>
    <name evidence="2" type="ORF">C8D92_106231</name>
</gene>
<protein>
    <submittedName>
        <fullName evidence="2">ChrR-like anti-ECFsigma factor</fullName>
    </submittedName>
</protein>
<organism evidence="2 3">
    <name type="scientific">Tamilnaduibacter salinus</name>
    <dbReference type="NCBI Taxonomy" id="1484056"/>
    <lineage>
        <taxon>Bacteria</taxon>
        <taxon>Pseudomonadati</taxon>
        <taxon>Pseudomonadota</taxon>
        <taxon>Gammaproteobacteria</taxon>
        <taxon>Pseudomonadales</taxon>
        <taxon>Marinobacteraceae</taxon>
        <taxon>Tamilnaduibacter</taxon>
    </lineage>
</organism>
<dbReference type="InterPro" id="IPR025979">
    <property type="entry name" value="ChrR-like_cupin_dom"/>
</dbReference>
<reference evidence="2 3" key="1">
    <citation type="submission" date="2018-04" db="EMBL/GenBank/DDBJ databases">
        <title>Genomic Encyclopedia of Type Strains, Phase IV (KMG-IV): sequencing the most valuable type-strain genomes for metagenomic binning, comparative biology and taxonomic classification.</title>
        <authorList>
            <person name="Goeker M."/>
        </authorList>
    </citation>
    <scope>NUCLEOTIDE SEQUENCE [LARGE SCALE GENOMIC DNA]</scope>
    <source>
        <strain evidence="2 3">DSM 28688</strain>
    </source>
</reference>
<dbReference type="InterPro" id="IPR014710">
    <property type="entry name" value="RmlC-like_jellyroll"/>
</dbReference>
<dbReference type="OrthoDB" id="9801227at2"/>
<evidence type="ECO:0000259" key="1">
    <source>
        <dbReference type="Pfam" id="PF12973"/>
    </source>
</evidence>
<dbReference type="Pfam" id="PF12973">
    <property type="entry name" value="Cupin_7"/>
    <property type="match status" value="1"/>
</dbReference>
<proteinExistence type="predicted"/>
<feature type="domain" description="ChrR-like cupin" evidence="1">
    <location>
        <begin position="9"/>
        <end position="111"/>
    </location>
</feature>
<dbReference type="InterPro" id="IPR011051">
    <property type="entry name" value="RmlC_Cupin_sf"/>
</dbReference>